<feature type="chain" id="PRO_5037462481" evidence="1">
    <location>
        <begin position="19"/>
        <end position="518"/>
    </location>
</feature>
<evidence type="ECO:0000313" key="4">
    <source>
        <dbReference type="Proteomes" id="UP000736328"/>
    </source>
</evidence>
<keyword evidence="1" id="KW-0732">Signal</keyword>
<sequence>MIKIAMLLLLLLPSLASAQVIAWGSRVRVDDAPGDTIHPASHPYTIIDDSLRIFSAWEDDRDNDGKHAICFARSNDRGGTFSTNIAVAPDTVDNVYPWLVKGSKNSVYVVWQALDAGNNWKIYFSRSGNGGNTFDAPDTVQGINIYNPYDGSFDGPTPKVAVDPRDSILYLVWTNYESGIGRYRVKCARSLTRNNVFIGETFVSSPDSQALHPAVDVGDNGKVFVAYVSFDGNNQDKCEIVSTHSADYGLTFDSTRLLVNDDPGSNRKRDFPNLYRTGNKVAVIWQDTRLQSNTQPNLFFSQKSDSQTAFSANIKADNGGGTNNYSPRIAVDRTNNNLVIAWHSNARADGGFELRMCAYNDTVGQFRPSYTVPNTYTGTSTAGFGKDYYPPALAIANINSVTNFFLVWQDLGEDASGNIYCIRGTVTNNIPHANLDELKVYPNPFKKWLGYGNVTFENLTATATIKIFDIKGRLVTTIEETNGDGEAIWNPNVASGIYLYLATNSQGQKKTGKIAILK</sequence>
<reference evidence="3" key="1">
    <citation type="submission" date="2020-07" db="EMBL/GenBank/DDBJ databases">
        <title>Huge and variable diversity of episymbiotic CPR bacteria and DPANN archaea in groundwater ecosystems.</title>
        <authorList>
            <person name="He C.Y."/>
            <person name="Keren R."/>
            <person name="Whittaker M."/>
            <person name="Farag I.F."/>
            <person name="Doudna J."/>
            <person name="Cate J.H.D."/>
            <person name="Banfield J.F."/>
        </authorList>
    </citation>
    <scope>NUCLEOTIDE SEQUENCE</scope>
    <source>
        <strain evidence="3">NC_groundwater_1520_Pr4_B-0.1um_53_5</strain>
    </source>
</reference>
<evidence type="ECO:0000259" key="2">
    <source>
        <dbReference type="Pfam" id="PF18962"/>
    </source>
</evidence>
<evidence type="ECO:0000256" key="1">
    <source>
        <dbReference type="SAM" id="SignalP"/>
    </source>
</evidence>
<dbReference type="AlphaFoldDB" id="A0A933I9Z4"/>
<organism evidence="3 4">
    <name type="scientific">candidate division TA06 bacterium</name>
    <dbReference type="NCBI Taxonomy" id="2250710"/>
    <lineage>
        <taxon>Bacteria</taxon>
        <taxon>Bacteria division TA06</taxon>
    </lineage>
</organism>
<dbReference type="Proteomes" id="UP000736328">
    <property type="component" value="Unassembled WGS sequence"/>
</dbReference>
<feature type="signal peptide" evidence="1">
    <location>
        <begin position="1"/>
        <end position="18"/>
    </location>
</feature>
<name>A0A933I9Z4_UNCT6</name>
<protein>
    <submittedName>
        <fullName evidence="3">T9SS type A sorting domain-containing protein</fullName>
    </submittedName>
</protein>
<dbReference type="CDD" id="cd15482">
    <property type="entry name" value="Sialidase_non-viral"/>
    <property type="match status" value="1"/>
</dbReference>
<comment type="caution">
    <text evidence="3">The sequence shown here is derived from an EMBL/GenBank/DDBJ whole genome shotgun (WGS) entry which is preliminary data.</text>
</comment>
<dbReference type="InterPro" id="IPR036278">
    <property type="entry name" value="Sialidase_sf"/>
</dbReference>
<dbReference type="NCBIfam" id="TIGR04183">
    <property type="entry name" value="Por_Secre_tail"/>
    <property type="match status" value="1"/>
</dbReference>
<accession>A0A933I9Z4</accession>
<feature type="domain" description="Secretion system C-terminal sorting" evidence="2">
    <location>
        <begin position="440"/>
        <end position="515"/>
    </location>
</feature>
<dbReference type="Pfam" id="PF18962">
    <property type="entry name" value="Por_Secre_tail"/>
    <property type="match status" value="1"/>
</dbReference>
<dbReference type="InterPro" id="IPR026444">
    <property type="entry name" value="Secre_tail"/>
</dbReference>
<gene>
    <name evidence="3" type="ORF">HY768_08860</name>
</gene>
<evidence type="ECO:0000313" key="3">
    <source>
        <dbReference type="EMBL" id="MBI4727312.1"/>
    </source>
</evidence>
<dbReference type="EMBL" id="JACQXR010000116">
    <property type="protein sequence ID" value="MBI4727312.1"/>
    <property type="molecule type" value="Genomic_DNA"/>
</dbReference>
<dbReference type="SUPFAM" id="SSF50939">
    <property type="entry name" value="Sialidases"/>
    <property type="match status" value="1"/>
</dbReference>
<proteinExistence type="predicted"/>